<evidence type="ECO:0000313" key="3">
    <source>
        <dbReference type="EMBL" id="VDH94271.1"/>
    </source>
</evidence>
<evidence type="ECO:0000256" key="2">
    <source>
        <dbReference type="SAM" id="Phobius"/>
    </source>
</evidence>
<feature type="region of interest" description="Disordered" evidence="1">
    <location>
        <begin position="1"/>
        <end position="27"/>
    </location>
</feature>
<feature type="compositionally biased region" description="Polar residues" evidence="1">
    <location>
        <begin position="119"/>
        <end position="133"/>
    </location>
</feature>
<proteinExistence type="predicted"/>
<keyword evidence="2" id="KW-1133">Transmembrane helix</keyword>
<accession>A0A8B6BR32</accession>
<dbReference type="EMBL" id="UYJE01000562">
    <property type="protein sequence ID" value="VDH94271.1"/>
    <property type="molecule type" value="Genomic_DNA"/>
</dbReference>
<protein>
    <submittedName>
        <fullName evidence="3">Uncharacterized protein</fullName>
    </submittedName>
</protein>
<evidence type="ECO:0000256" key="1">
    <source>
        <dbReference type="SAM" id="MobiDB-lite"/>
    </source>
</evidence>
<evidence type="ECO:0000313" key="4">
    <source>
        <dbReference type="Proteomes" id="UP000596742"/>
    </source>
</evidence>
<dbReference type="Proteomes" id="UP000596742">
    <property type="component" value="Unassembled WGS sequence"/>
</dbReference>
<name>A0A8B6BR32_MYTGA</name>
<sequence>MRRRSITDSSNVKINIPADDSKPEPLHEDEFFETHRDSADQLNKLVEDDSTPDHSPTGSDLLLTKGTEKINKESVHSSKKWIIKYVIFPSMICVILLILFVYVLNTMKTDSHVHEGHNQLKNNVTQSEHMNTG</sequence>
<keyword evidence="4" id="KW-1185">Reference proteome</keyword>
<keyword evidence="2" id="KW-0812">Transmembrane</keyword>
<organism evidence="3 4">
    <name type="scientific">Mytilus galloprovincialis</name>
    <name type="common">Mediterranean mussel</name>
    <dbReference type="NCBI Taxonomy" id="29158"/>
    <lineage>
        <taxon>Eukaryota</taxon>
        <taxon>Metazoa</taxon>
        <taxon>Spiralia</taxon>
        <taxon>Lophotrochozoa</taxon>
        <taxon>Mollusca</taxon>
        <taxon>Bivalvia</taxon>
        <taxon>Autobranchia</taxon>
        <taxon>Pteriomorphia</taxon>
        <taxon>Mytilida</taxon>
        <taxon>Mytiloidea</taxon>
        <taxon>Mytilidae</taxon>
        <taxon>Mytilinae</taxon>
        <taxon>Mytilus</taxon>
    </lineage>
</organism>
<dbReference type="AlphaFoldDB" id="A0A8B6BR32"/>
<reference evidence="3" key="1">
    <citation type="submission" date="2018-11" db="EMBL/GenBank/DDBJ databases">
        <authorList>
            <person name="Alioto T."/>
            <person name="Alioto T."/>
        </authorList>
    </citation>
    <scope>NUCLEOTIDE SEQUENCE</scope>
</reference>
<keyword evidence="2" id="KW-0472">Membrane</keyword>
<comment type="caution">
    <text evidence="3">The sequence shown here is derived from an EMBL/GenBank/DDBJ whole genome shotgun (WGS) entry which is preliminary data.</text>
</comment>
<gene>
    <name evidence="3" type="ORF">MGAL_10B061109</name>
</gene>
<feature type="transmembrane region" description="Helical" evidence="2">
    <location>
        <begin position="82"/>
        <end position="104"/>
    </location>
</feature>
<feature type="region of interest" description="Disordered" evidence="1">
    <location>
        <begin position="113"/>
        <end position="133"/>
    </location>
</feature>